<dbReference type="RefSeq" id="WP_326293329.1">
    <property type="nucleotide sequence ID" value="NZ_JAYMCU010000209.1"/>
</dbReference>
<dbReference type="Proteomes" id="UP001357437">
    <property type="component" value="Unassembled WGS sequence"/>
</dbReference>
<proteinExistence type="predicted"/>
<dbReference type="InterPro" id="IPR054612">
    <property type="entry name" value="Phage_capsid-like_C"/>
</dbReference>
<reference evidence="2 3" key="1">
    <citation type="submission" date="2024-01" db="EMBL/GenBank/DDBJ databases">
        <title>Comparative Genomics of Leclercia adecarboxylata Strains Isolated from Several Sources.</title>
        <authorList>
            <person name="Yescas-Zazueta V."/>
            <person name="Balbuena-Alonso M.G."/>
            <person name="Valencia D."/>
            <person name="Mendez-Pfeiffer P.A."/>
            <person name="Ballesteros-Monrreal M.G."/>
            <person name="Rocha-Gracia R.D.C."/>
            <person name="Barrios-Villa E."/>
        </authorList>
    </citation>
    <scope>NUCLEOTIDE SEQUENCE [LARGE SCALE GENOMIC DNA]</scope>
    <source>
        <strain evidence="2 3">33MEM</strain>
    </source>
</reference>
<evidence type="ECO:0000259" key="1">
    <source>
        <dbReference type="Pfam" id="PF05065"/>
    </source>
</evidence>
<feature type="non-terminal residue" evidence="2">
    <location>
        <position position="1"/>
    </location>
</feature>
<name>A0ABU6ID75_9ENTR</name>
<accession>A0ABU6ID75</accession>
<dbReference type="EMBL" id="JAYMCU010000209">
    <property type="protein sequence ID" value="MEC3939538.1"/>
    <property type="molecule type" value="Genomic_DNA"/>
</dbReference>
<gene>
    <name evidence="2" type="ORF">VOF76_25900</name>
</gene>
<organism evidence="2 3">
    <name type="scientific">Leclercia adecarboxylata</name>
    <dbReference type="NCBI Taxonomy" id="83655"/>
    <lineage>
        <taxon>Bacteria</taxon>
        <taxon>Pseudomonadati</taxon>
        <taxon>Pseudomonadota</taxon>
        <taxon>Gammaproteobacteria</taxon>
        <taxon>Enterobacterales</taxon>
        <taxon>Enterobacteriaceae</taxon>
        <taxon>Leclercia</taxon>
    </lineage>
</organism>
<evidence type="ECO:0000313" key="3">
    <source>
        <dbReference type="Proteomes" id="UP001357437"/>
    </source>
</evidence>
<evidence type="ECO:0000313" key="2">
    <source>
        <dbReference type="EMBL" id="MEC3939538.1"/>
    </source>
</evidence>
<protein>
    <submittedName>
        <fullName evidence="2">Phage major capsid protein</fullName>
    </submittedName>
</protein>
<dbReference type="SUPFAM" id="SSF56563">
    <property type="entry name" value="Major capsid protein gp5"/>
    <property type="match status" value="1"/>
</dbReference>
<dbReference type="Pfam" id="PF05065">
    <property type="entry name" value="Phage_capsid"/>
    <property type="match status" value="1"/>
</dbReference>
<feature type="domain" description="Phage capsid-like C-terminal" evidence="1">
    <location>
        <begin position="20"/>
        <end position="88"/>
    </location>
</feature>
<comment type="caution">
    <text evidence="2">The sequence shown here is derived from an EMBL/GenBank/DDBJ whole genome shotgun (WGS) entry which is preliminary data.</text>
</comment>
<keyword evidence="3" id="KW-1185">Reference proteome</keyword>
<sequence length="90" mass="9715">TLRGANTAAVYLFDDGDLCGVPAYDSKVLAGQNFIILGDFSKVAIGSWGDMELDLDQTSKRAQGAIVARVWHDFAVVLTNPEAFRVIKLA</sequence>